<reference evidence="1 2" key="1">
    <citation type="submission" date="2018-08" db="EMBL/GenBank/DDBJ databases">
        <title>A genome reference for cultivated species of the human gut microbiota.</title>
        <authorList>
            <person name="Zou Y."/>
            <person name="Xue W."/>
            <person name="Luo G."/>
        </authorList>
    </citation>
    <scope>NUCLEOTIDE SEQUENCE [LARGE SCALE GENOMIC DNA]</scope>
    <source>
        <strain evidence="1 2">AF34-33</strain>
    </source>
</reference>
<gene>
    <name evidence="1" type="ORF">DWZ68_18460</name>
</gene>
<dbReference type="AlphaFoldDB" id="A0A415Q8V2"/>
<evidence type="ECO:0000313" key="2">
    <source>
        <dbReference type="Proteomes" id="UP000286038"/>
    </source>
</evidence>
<sequence length="262" mass="30028">MNKRHAKTTTTQRPQSIEFTLNTDVVKEISFTCLLYGGTIDWGDEEIEHRNNTISDLNTFFTHEYTCAMGIVTVKISGTKICEFSIQDVKLVDFKLINCDFLHRLYIVNCNLQSLKFDRSNLLVLFCGCNCLEELQVDTLPNMAILNCENNYIKHLDLTANLSLCCLECKCNNLSEIQISEQNTKLHYLHCSFNALSKNALDEIFTILLDAVGVLGLELDFAYNPGTSEIDKSGFKELFWDVKNIYYEKLVARFTEYTKECV</sequence>
<dbReference type="SUPFAM" id="SSF52058">
    <property type="entry name" value="L domain-like"/>
    <property type="match status" value="1"/>
</dbReference>
<dbReference type="EMBL" id="QRPV01000057">
    <property type="protein sequence ID" value="RHM37555.1"/>
    <property type="molecule type" value="Genomic_DNA"/>
</dbReference>
<dbReference type="Proteomes" id="UP000286038">
    <property type="component" value="Unassembled WGS sequence"/>
</dbReference>
<proteinExistence type="predicted"/>
<comment type="caution">
    <text evidence="1">The sequence shown here is derived from an EMBL/GenBank/DDBJ whole genome shotgun (WGS) entry which is preliminary data.</text>
</comment>
<organism evidence="1 2">
    <name type="scientific">Butyricimonas virosa</name>
    <dbReference type="NCBI Taxonomy" id="544645"/>
    <lineage>
        <taxon>Bacteria</taxon>
        <taxon>Pseudomonadati</taxon>
        <taxon>Bacteroidota</taxon>
        <taxon>Bacteroidia</taxon>
        <taxon>Bacteroidales</taxon>
        <taxon>Odoribacteraceae</taxon>
        <taxon>Butyricimonas</taxon>
    </lineage>
</organism>
<evidence type="ECO:0008006" key="3">
    <source>
        <dbReference type="Google" id="ProtNLM"/>
    </source>
</evidence>
<evidence type="ECO:0000313" key="1">
    <source>
        <dbReference type="EMBL" id="RHM37555.1"/>
    </source>
</evidence>
<dbReference type="Gene3D" id="3.80.10.10">
    <property type="entry name" value="Ribonuclease Inhibitor"/>
    <property type="match status" value="1"/>
</dbReference>
<dbReference type="InterPro" id="IPR032675">
    <property type="entry name" value="LRR_dom_sf"/>
</dbReference>
<dbReference type="RefSeq" id="WP_118451164.1">
    <property type="nucleotide sequence ID" value="NZ_CABJDM010000057.1"/>
</dbReference>
<accession>A0A415Q8V2</accession>
<protein>
    <recommendedName>
        <fullName evidence="3">Leucine-rich repeat domain-containing protein</fullName>
    </recommendedName>
</protein>
<name>A0A415Q8V2_9BACT</name>